<dbReference type="STRING" id="94130.A0A2Z6RR71"/>
<dbReference type="GO" id="GO:0005254">
    <property type="term" value="F:chloride channel activity"/>
    <property type="evidence" value="ECO:0007669"/>
    <property type="project" value="InterPro"/>
</dbReference>
<evidence type="ECO:0000256" key="8">
    <source>
        <dbReference type="SAM" id="MobiDB-lite"/>
    </source>
</evidence>
<evidence type="ECO:0000256" key="4">
    <source>
        <dbReference type="ARBA" id="ARBA00022692"/>
    </source>
</evidence>
<comment type="caution">
    <text evidence="10">The sequence shown here is derived from an EMBL/GenBank/DDBJ whole genome shotgun (WGS) entry which is preliminary data.</text>
</comment>
<dbReference type="PANTHER" id="PTHR33281:SF19">
    <property type="entry name" value="VOLTAGE-DEPENDENT ANION CHANNEL-FORMING PROTEIN YNEE"/>
    <property type="match status" value="1"/>
</dbReference>
<evidence type="ECO:0000256" key="2">
    <source>
        <dbReference type="ARBA" id="ARBA00022448"/>
    </source>
</evidence>
<sequence>MPVDANFKNPNAKQRFCRRIFRQRRGWGYPDVLRFRGSVLPTTIPVLFFTTVFSTLIVVLYKIFDINVTMPESLVGTVAVVVGLLLAFRTNNAYDRYYEGRKLFGAMCTDIRNATRNIWVGVREVDESDRHEKEKNVRLLLAFAIAVKHHLRLEFGIDWYDLKDLLPDGLQLTNFDGNTAQENTVLGSGSDEDPNRHDANRPSSDLPDVRSSLRTIATRIPPSTYNNLRNNFSTDDTSIWFGASEWGSEVDASMSLPLEIIFHIGLYIDKKRNNIMDGAYGTISSNLNNLVDIFGNLERIGNTPIPYAYNIHLKQAVIIYVWVLPFTLVAMLGWITIPVVVLIGFILFGVEAIGAEIENPFGYDSNDLPLDGYCQDLEAEIKYLERHIPSVKAIPASQSSR</sequence>
<feature type="transmembrane region" description="Helical" evidence="9">
    <location>
        <begin position="317"/>
        <end position="350"/>
    </location>
</feature>
<comment type="subcellular location">
    <subcellularLocation>
        <location evidence="1">Cell membrane</location>
        <topology evidence="1">Multi-pass membrane protein</topology>
    </subcellularLocation>
</comment>
<accession>A0A2Z6RR71</accession>
<feature type="transmembrane region" description="Helical" evidence="9">
    <location>
        <begin position="44"/>
        <end position="64"/>
    </location>
</feature>
<dbReference type="OrthoDB" id="1368at2759"/>
<protein>
    <submittedName>
        <fullName evidence="11">UPF0187-domain-containing protein</fullName>
    </submittedName>
</protein>
<organism evidence="10 12">
    <name type="scientific">Rhizophagus clarus</name>
    <dbReference type="NCBI Taxonomy" id="94130"/>
    <lineage>
        <taxon>Eukaryota</taxon>
        <taxon>Fungi</taxon>
        <taxon>Fungi incertae sedis</taxon>
        <taxon>Mucoromycota</taxon>
        <taxon>Glomeromycotina</taxon>
        <taxon>Glomeromycetes</taxon>
        <taxon>Glomerales</taxon>
        <taxon>Glomeraceae</taxon>
        <taxon>Rhizophagus</taxon>
    </lineage>
</organism>
<evidence type="ECO:0000313" key="10">
    <source>
        <dbReference type="EMBL" id="GBB94696.1"/>
    </source>
</evidence>
<dbReference type="InterPro" id="IPR044669">
    <property type="entry name" value="YneE/VCCN1/2-like"/>
</dbReference>
<keyword evidence="5 9" id="KW-1133">Transmembrane helix</keyword>
<proteinExistence type="predicted"/>
<dbReference type="AlphaFoldDB" id="A0A2Z6RR71"/>
<evidence type="ECO:0000256" key="9">
    <source>
        <dbReference type="SAM" id="Phobius"/>
    </source>
</evidence>
<evidence type="ECO:0000313" key="12">
    <source>
        <dbReference type="Proteomes" id="UP000247702"/>
    </source>
</evidence>
<keyword evidence="3" id="KW-1003">Cell membrane</keyword>
<evidence type="ECO:0000256" key="1">
    <source>
        <dbReference type="ARBA" id="ARBA00004651"/>
    </source>
</evidence>
<name>A0A2Z6RR71_9GLOM</name>
<keyword evidence="2" id="KW-0813">Transport</keyword>
<gene>
    <name evidence="11" type="ORF">RCL2_000565800</name>
    <name evidence="10" type="ORF">RclHR1_00240044</name>
</gene>
<dbReference type="EMBL" id="BLAL01000037">
    <property type="protein sequence ID" value="GES78353.1"/>
    <property type="molecule type" value="Genomic_DNA"/>
</dbReference>
<reference evidence="10 12" key="1">
    <citation type="submission" date="2017-11" db="EMBL/GenBank/DDBJ databases">
        <title>The genome of Rhizophagus clarus HR1 reveals common genetic basis of auxotrophy among arbuscular mycorrhizal fungi.</title>
        <authorList>
            <person name="Kobayashi Y."/>
        </authorList>
    </citation>
    <scope>NUCLEOTIDE SEQUENCE [LARGE SCALE GENOMIC DNA]</scope>
    <source>
        <strain evidence="10 12">HR1</strain>
    </source>
</reference>
<keyword evidence="12" id="KW-1185">Reference proteome</keyword>
<dbReference type="Pfam" id="PF25539">
    <property type="entry name" value="Bestrophin_2"/>
    <property type="match status" value="2"/>
</dbReference>
<dbReference type="GO" id="GO:0005886">
    <property type="term" value="C:plasma membrane"/>
    <property type="evidence" value="ECO:0007669"/>
    <property type="project" value="UniProtKB-SubCell"/>
</dbReference>
<evidence type="ECO:0000313" key="11">
    <source>
        <dbReference type="EMBL" id="GES78353.1"/>
    </source>
</evidence>
<keyword evidence="6" id="KW-0406">Ion transport</keyword>
<dbReference type="EMBL" id="BEXD01001557">
    <property type="protein sequence ID" value="GBB94696.1"/>
    <property type="molecule type" value="Genomic_DNA"/>
</dbReference>
<dbReference type="Proteomes" id="UP000615446">
    <property type="component" value="Unassembled WGS sequence"/>
</dbReference>
<dbReference type="Proteomes" id="UP000247702">
    <property type="component" value="Unassembled WGS sequence"/>
</dbReference>
<keyword evidence="4 9" id="KW-0812">Transmembrane</keyword>
<reference evidence="11" key="2">
    <citation type="submission" date="2019-10" db="EMBL/GenBank/DDBJ databases">
        <title>Conservation and host-specific expression of non-tandemly repeated heterogenous ribosome RNA gene in arbuscular mycorrhizal fungi.</title>
        <authorList>
            <person name="Maeda T."/>
            <person name="Kobayashi Y."/>
            <person name="Nakagawa T."/>
            <person name="Ezawa T."/>
            <person name="Yamaguchi K."/>
            <person name="Bino T."/>
            <person name="Nishimoto Y."/>
            <person name="Shigenobu S."/>
            <person name="Kawaguchi M."/>
        </authorList>
    </citation>
    <scope>NUCLEOTIDE SEQUENCE</scope>
    <source>
        <strain evidence="11">HR1</strain>
    </source>
</reference>
<evidence type="ECO:0000256" key="3">
    <source>
        <dbReference type="ARBA" id="ARBA00022475"/>
    </source>
</evidence>
<evidence type="ECO:0000256" key="6">
    <source>
        <dbReference type="ARBA" id="ARBA00023065"/>
    </source>
</evidence>
<evidence type="ECO:0000256" key="5">
    <source>
        <dbReference type="ARBA" id="ARBA00022989"/>
    </source>
</evidence>
<feature type="transmembrane region" description="Helical" evidence="9">
    <location>
        <begin position="70"/>
        <end position="88"/>
    </location>
</feature>
<feature type="region of interest" description="Disordered" evidence="8">
    <location>
        <begin position="181"/>
        <end position="208"/>
    </location>
</feature>
<evidence type="ECO:0000256" key="7">
    <source>
        <dbReference type="ARBA" id="ARBA00023136"/>
    </source>
</evidence>
<dbReference type="PANTHER" id="PTHR33281">
    <property type="entry name" value="UPF0187 PROTEIN YNEE"/>
    <property type="match status" value="1"/>
</dbReference>
<keyword evidence="7 9" id="KW-0472">Membrane</keyword>